<dbReference type="AlphaFoldDB" id="A0A7S0FUW5"/>
<protein>
    <recommendedName>
        <fullName evidence="2">Calmodulin-lysine N-methyltransferase</fullName>
    </recommendedName>
</protein>
<dbReference type="Gene3D" id="3.40.50.150">
    <property type="entry name" value="Vaccinia Virus protein VP39"/>
    <property type="match status" value="1"/>
</dbReference>
<gene>
    <name evidence="1" type="ORF">MPOL1434_LOCUS10806</name>
</gene>
<dbReference type="InterPro" id="IPR029063">
    <property type="entry name" value="SAM-dependent_MTases_sf"/>
</dbReference>
<organism evidence="1">
    <name type="scientific">Minutocellus polymorphus</name>
    <dbReference type="NCBI Taxonomy" id="265543"/>
    <lineage>
        <taxon>Eukaryota</taxon>
        <taxon>Sar</taxon>
        <taxon>Stramenopiles</taxon>
        <taxon>Ochrophyta</taxon>
        <taxon>Bacillariophyta</taxon>
        <taxon>Mediophyceae</taxon>
        <taxon>Cymatosirophycidae</taxon>
        <taxon>Cymatosirales</taxon>
        <taxon>Cymatosiraceae</taxon>
        <taxon>Minutocellus</taxon>
    </lineage>
</organism>
<dbReference type="SUPFAM" id="SSF53335">
    <property type="entry name" value="S-adenosyl-L-methionine-dependent methyltransferases"/>
    <property type="match status" value="1"/>
</dbReference>
<dbReference type="EMBL" id="HBEJ01018552">
    <property type="protein sequence ID" value="CAD8379996.1"/>
    <property type="molecule type" value="Transcribed_RNA"/>
</dbReference>
<evidence type="ECO:0000313" key="1">
    <source>
        <dbReference type="EMBL" id="CAD8379996.1"/>
    </source>
</evidence>
<sequence length="101" mass="11245">MYDIIFACDVFVYIGCLNSIFASAKNSLATDGTFAFSTECLEESQAEEKGFILHRSARFAHKRSYIESLATKHGFRIVAIKTCPIRKNEGKDVKGILAVFS</sequence>
<reference evidence="1" key="1">
    <citation type="submission" date="2021-01" db="EMBL/GenBank/DDBJ databases">
        <authorList>
            <person name="Corre E."/>
            <person name="Pelletier E."/>
            <person name="Niang G."/>
            <person name="Scheremetjew M."/>
            <person name="Finn R."/>
            <person name="Kale V."/>
            <person name="Holt S."/>
            <person name="Cochrane G."/>
            <person name="Meng A."/>
            <person name="Brown T."/>
            <person name="Cohen L."/>
        </authorList>
    </citation>
    <scope>NUCLEOTIDE SEQUENCE</scope>
    <source>
        <strain evidence="1">CCMP3303</strain>
    </source>
</reference>
<name>A0A7S0FUW5_9STRA</name>
<accession>A0A7S0FUW5</accession>
<evidence type="ECO:0008006" key="2">
    <source>
        <dbReference type="Google" id="ProtNLM"/>
    </source>
</evidence>
<proteinExistence type="predicted"/>